<dbReference type="EMBL" id="CM001217">
    <property type="protein sequence ID" value="KEH41921.1"/>
    <property type="molecule type" value="Genomic_DNA"/>
</dbReference>
<dbReference type="AlphaFoldDB" id="A0A072VK00"/>
<protein>
    <submittedName>
        <fullName evidence="1 2">Uncharacterized protein</fullName>
    </submittedName>
</protein>
<dbReference type="HOGENOM" id="CLU_1962825_0_0_1"/>
<keyword evidence="3" id="KW-1185">Reference proteome</keyword>
<evidence type="ECO:0000313" key="1">
    <source>
        <dbReference type="EMBL" id="KEH41921.1"/>
    </source>
</evidence>
<proteinExistence type="predicted"/>
<name>A0A072VK00_MEDTR</name>
<dbReference type="Proteomes" id="UP000002051">
    <property type="component" value="Unassembled WGS sequence"/>
</dbReference>
<gene>
    <name evidence="1" type="ordered locus">MTR_1g057550</name>
</gene>
<reference evidence="1 3" key="2">
    <citation type="journal article" date="2014" name="BMC Genomics">
        <title>An improved genome release (version Mt4.0) for the model legume Medicago truncatula.</title>
        <authorList>
            <person name="Tang H."/>
            <person name="Krishnakumar V."/>
            <person name="Bidwell S."/>
            <person name="Rosen B."/>
            <person name="Chan A."/>
            <person name="Zhou S."/>
            <person name="Gentzbittel L."/>
            <person name="Childs K.L."/>
            <person name="Yandell M."/>
            <person name="Gundlach H."/>
            <person name="Mayer K.F."/>
            <person name="Schwartz D.C."/>
            <person name="Town C.D."/>
        </authorList>
    </citation>
    <scope>GENOME REANNOTATION</scope>
    <source>
        <strain evidence="1">A17</strain>
        <strain evidence="2 3">cv. Jemalong A17</strain>
    </source>
</reference>
<accession>A0A072VK00</accession>
<dbReference type="EnsemblPlants" id="KEH41921">
    <property type="protein sequence ID" value="KEH41921"/>
    <property type="gene ID" value="MTR_1g057550"/>
</dbReference>
<reference evidence="1 3" key="1">
    <citation type="journal article" date="2011" name="Nature">
        <title>The Medicago genome provides insight into the evolution of rhizobial symbioses.</title>
        <authorList>
            <person name="Young N.D."/>
            <person name="Debelle F."/>
            <person name="Oldroyd G.E."/>
            <person name="Geurts R."/>
            <person name="Cannon S.B."/>
            <person name="Udvardi M.K."/>
            <person name="Benedito V.A."/>
            <person name="Mayer K.F."/>
            <person name="Gouzy J."/>
            <person name="Schoof H."/>
            <person name="Van de Peer Y."/>
            <person name="Proost S."/>
            <person name="Cook D.R."/>
            <person name="Meyers B.C."/>
            <person name="Spannagl M."/>
            <person name="Cheung F."/>
            <person name="De Mita S."/>
            <person name="Krishnakumar V."/>
            <person name="Gundlach H."/>
            <person name="Zhou S."/>
            <person name="Mudge J."/>
            <person name="Bharti A.K."/>
            <person name="Murray J.D."/>
            <person name="Naoumkina M.A."/>
            <person name="Rosen B."/>
            <person name="Silverstein K.A."/>
            <person name="Tang H."/>
            <person name="Rombauts S."/>
            <person name="Zhao P.X."/>
            <person name="Zhou P."/>
            <person name="Barbe V."/>
            <person name="Bardou P."/>
            <person name="Bechner M."/>
            <person name="Bellec A."/>
            <person name="Berger A."/>
            <person name="Berges H."/>
            <person name="Bidwell S."/>
            <person name="Bisseling T."/>
            <person name="Choisne N."/>
            <person name="Couloux A."/>
            <person name="Denny R."/>
            <person name="Deshpande S."/>
            <person name="Dai X."/>
            <person name="Doyle J.J."/>
            <person name="Dudez A.M."/>
            <person name="Farmer A.D."/>
            <person name="Fouteau S."/>
            <person name="Franken C."/>
            <person name="Gibelin C."/>
            <person name="Gish J."/>
            <person name="Goldstein S."/>
            <person name="Gonzalez A.J."/>
            <person name="Green P.J."/>
            <person name="Hallab A."/>
            <person name="Hartog M."/>
            <person name="Hua A."/>
            <person name="Humphray S.J."/>
            <person name="Jeong D.H."/>
            <person name="Jing Y."/>
            <person name="Jocker A."/>
            <person name="Kenton S.M."/>
            <person name="Kim D.J."/>
            <person name="Klee K."/>
            <person name="Lai H."/>
            <person name="Lang C."/>
            <person name="Lin S."/>
            <person name="Macmil S.L."/>
            <person name="Magdelenat G."/>
            <person name="Matthews L."/>
            <person name="McCorrison J."/>
            <person name="Monaghan E.L."/>
            <person name="Mun J.H."/>
            <person name="Najar F.Z."/>
            <person name="Nicholson C."/>
            <person name="Noirot C."/>
            <person name="O'Bleness M."/>
            <person name="Paule C.R."/>
            <person name="Poulain J."/>
            <person name="Prion F."/>
            <person name="Qin B."/>
            <person name="Qu C."/>
            <person name="Retzel E.F."/>
            <person name="Riddle C."/>
            <person name="Sallet E."/>
            <person name="Samain S."/>
            <person name="Samson N."/>
            <person name="Sanders I."/>
            <person name="Saurat O."/>
            <person name="Scarpelli C."/>
            <person name="Schiex T."/>
            <person name="Segurens B."/>
            <person name="Severin A.J."/>
            <person name="Sherrier D.J."/>
            <person name="Shi R."/>
            <person name="Sims S."/>
            <person name="Singer S.R."/>
            <person name="Sinharoy S."/>
            <person name="Sterck L."/>
            <person name="Viollet A."/>
            <person name="Wang B.B."/>
            <person name="Wang K."/>
            <person name="Wang M."/>
            <person name="Wang X."/>
            <person name="Warfsmann J."/>
            <person name="Weissenbach J."/>
            <person name="White D.D."/>
            <person name="White J.D."/>
            <person name="Wiley G.B."/>
            <person name="Wincker P."/>
            <person name="Xing Y."/>
            <person name="Yang L."/>
            <person name="Yao Z."/>
            <person name="Ying F."/>
            <person name="Zhai J."/>
            <person name="Zhou L."/>
            <person name="Zuber A."/>
            <person name="Denarie J."/>
            <person name="Dixon R.A."/>
            <person name="May G.D."/>
            <person name="Schwartz D.C."/>
            <person name="Rogers J."/>
            <person name="Quetier F."/>
            <person name="Town C.D."/>
            <person name="Roe B.A."/>
        </authorList>
    </citation>
    <scope>NUCLEOTIDE SEQUENCE [LARGE SCALE GENOMIC DNA]</scope>
    <source>
        <strain evidence="1">A17</strain>
        <strain evidence="2 3">cv. Jemalong A17</strain>
    </source>
</reference>
<organism evidence="1 3">
    <name type="scientific">Medicago truncatula</name>
    <name type="common">Barrel medic</name>
    <name type="synonym">Medicago tribuloides</name>
    <dbReference type="NCBI Taxonomy" id="3880"/>
    <lineage>
        <taxon>Eukaryota</taxon>
        <taxon>Viridiplantae</taxon>
        <taxon>Streptophyta</taxon>
        <taxon>Embryophyta</taxon>
        <taxon>Tracheophyta</taxon>
        <taxon>Spermatophyta</taxon>
        <taxon>Magnoliopsida</taxon>
        <taxon>eudicotyledons</taxon>
        <taxon>Gunneridae</taxon>
        <taxon>Pentapetalae</taxon>
        <taxon>rosids</taxon>
        <taxon>fabids</taxon>
        <taxon>Fabales</taxon>
        <taxon>Fabaceae</taxon>
        <taxon>Papilionoideae</taxon>
        <taxon>50 kb inversion clade</taxon>
        <taxon>NPAAA clade</taxon>
        <taxon>Hologalegina</taxon>
        <taxon>IRL clade</taxon>
        <taxon>Trifolieae</taxon>
        <taxon>Medicago</taxon>
    </lineage>
</organism>
<evidence type="ECO:0000313" key="2">
    <source>
        <dbReference type="EnsemblPlants" id="KEH41921"/>
    </source>
</evidence>
<evidence type="ECO:0000313" key="3">
    <source>
        <dbReference type="Proteomes" id="UP000002051"/>
    </source>
</evidence>
<reference evidence="2" key="3">
    <citation type="submission" date="2015-04" db="UniProtKB">
        <authorList>
            <consortium name="EnsemblPlants"/>
        </authorList>
    </citation>
    <scope>IDENTIFICATION</scope>
    <source>
        <strain evidence="2">cv. Jemalong A17</strain>
    </source>
</reference>
<sequence>MKCQFYILFEITGAIGTRLIIDAETQKRTFGHYTQVLVDIDISRRLIYEVMVEREDAIQQGLFPQPASPVLELATVVAHNDVHSLGVEQTHPDDQNMSVPTSPAATLVPSIIEHVDVHEDIFSATGSE</sequence>